<dbReference type="InterPro" id="IPR050984">
    <property type="entry name" value="Gfo/Idh/MocA_domain"/>
</dbReference>
<evidence type="ECO:0000256" key="2">
    <source>
        <dbReference type="ARBA" id="ARBA00023002"/>
    </source>
</evidence>
<dbReference type="PANTHER" id="PTHR22604">
    <property type="entry name" value="OXIDOREDUCTASES"/>
    <property type="match status" value="1"/>
</dbReference>
<dbReference type="SUPFAM" id="SSF51735">
    <property type="entry name" value="NAD(P)-binding Rossmann-fold domains"/>
    <property type="match status" value="1"/>
</dbReference>
<dbReference type="InterPro" id="IPR036291">
    <property type="entry name" value="NAD(P)-bd_dom_sf"/>
</dbReference>
<dbReference type="PANTHER" id="PTHR22604:SF105">
    <property type="entry name" value="TRANS-1,2-DIHYDROBENZENE-1,2-DIOL DEHYDROGENASE"/>
    <property type="match status" value="1"/>
</dbReference>
<dbReference type="Proteomes" id="UP001596391">
    <property type="component" value="Unassembled WGS sequence"/>
</dbReference>
<keyword evidence="2" id="KW-0560">Oxidoreductase</keyword>
<evidence type="ECO:0000256" key="1">
    <source>
        <dbReference type="ARBA" id="ARBA00010928"/>
    </source>
</evidence>
<dbReference type="InterPro" id="IPR000683">
    <property type="entry name" value="Gfo/Idh/MocA-like_OxRdtase_N"/>
</dbReference>
<keyword evidence="6" id="KW-1185">Reference proteome</keyword>
<dbReference type="PRINTS" id="PR01775">
    <property type="entry name" value="GLFROXRDTASE"/>
</dbReference>
<evidence type="ECO:0000259" key="3">
    <source>
        <dbReference type="Pfam" id="PF01408"/>
    </source>
</evidence>
<dbReference type="Gene3D" id="3.40.50.720">
    <property type="entry name" value="NAD(P)-binding Rossmann-like Domain"/>
    <property type="match status" value="1"/>
</dbReference>
<dbReference type="RefSeq" id="WP_263371090.1">
    <property type="nucleotide sequence ID" value="NZ_JAGSYD010000002.1"/>
</dbReference>
<comment type="caution">
    <text evidence="5">The sequence shown here is derived from an EMBL/GenBank/DDBJ whole genome shotgun (WGS) entry which is preliminary data.</text>
</comment>
<dbReference type="Pfam" id="PF01408">
    <property type="entry name" value="GFO_IDH_MocA"/>
    <property type="match status" value="1"/>
</dbReference>
<dbReference type="SUPFAM" id="SSF55347">
    <property type="entry name" value="Glyceraldehyde-3-phosphate dehydrogenase-like, C-terminal domain"/>
    <property type="match status" value="1"/>
</dbReference>
<reference evidence="6" key="1">
    <citation type="journal article" date="2019" name="Int. J. Syst. Evol. Microbiol.">
        <title>The Global Catalogue of Microorganisms (GCM) 10K type strain sequencing project: providing services to taxonomists for standard genome sequencing and annotation.</title>
        <authorList>
            <consortium name="The Broad Institute Genomics Platform"/>
            <consortium name="The Broad Institute Genome Sequencing Center for Infectious Disease"/>
            <person name="Wu L."/>
            <person name="Ma J."/>
        </authorList>
    </citation>
    <scope>NUCLEOTIDE SEQUENCE [LARGE SCALE GENOMIC DNA]</scope>
    <source>
        <strain evidence="6">CGMCC 1.16026</strain>
    </source>
</reference>
<evidence type="ECO:0000259" key="4">
    <source>
        <dbReference type="Pfam" id="PF22725"/>
    </source>
</evidence>
<evidence type="ECO:0000313" key="5">
    <source>
        <dbReference type="EMBL" id="MFC6646975.1"/>
    </source>
</evidence>
<organism evidence="5 6">
    <name type="scientific">Granulicella cerasi</name>
    <dbReference type="NCBI Taxonomy" id="741063"/>
    <lineage>
        <taxon>Bacteria</taxon>
        <taxon>Pseudomonadati</taxon>
        <taxon>Acidobacteriota</taxon>
        <taxon>Terriglobia</taxon>
        <taxon>Terriglobales</taxon>
        <taxon>Acidobacteriaceae</taxon>
        <taxon>Granulicella</taxon>
    </lineage>
</organism>
<dbReference type="EMBL" id="JBHSWI010000001">
    <property type="protein sequence ID" value="MFC6646975.1"/>
    <property type="molecule type" value="Genomic_DNA"/>
</dbReference>
<accession>A0ABW1ZBY1</accession>
<dbReference type="InterPro" id="IPR055170">
    <property type="entry name" value="GFO_IDH_MocA-like_dom"/>
</dbReference>
<dbReference type="Gene3D" id="3.30.360.10">
    <property type="entry name" value="Dihydrodipicolinate Reductase, domain 2"/>
    <property type="match status" value="1"/>
</dbReference>
<dbReference type="Pfam" id="PF22725">
    <property type="entry name" value="GFO_IDH_MocA_C3"/>
    <property type="match status" value="1"/>
</dbReference>
<evidence type="ECO:0000313" key="6">
    <source>
        <dbReference type="Proteomes" id="UP001596391"/>
    </source>
</evidence>
<proteinExistence type="inferred from homology"/>
<dbReference type="InterPro" id="IPR008354">
    <property type="entry name" value="Glc-Fru_OxRdtase_bac"/>
</dbReference>
<name>A0ABW1ZBY1_9BACT</name>
<sequence length="341" mass="37425">MSLFTSLFARHSNRDDGRFGYAVLGTGHGAEKMCEALRHSETARVAAIVSSSREKAARFGRRYGVTQAFTYDEISSLGSIRNIDAVYLALPVSLHRRFTEEAAAAGKHVLCEKPMAATVADAQAMIAACSAANRLLMLSYRLDYDPMHREAERLIKGGALGIIQHVRANFGIVAKDGWRMNTETAGGGSLFDVGVYPVHALHEIFGETKLTAAHILQNANDLELDTRWQGTLESGATFTCHSSYIERDADILAVRGSSGMLTLRNAFGYKRTQLEAELRRRGSEDISLADDSKAPTLFQLEAEHLAACVREGETLRSPGESGLRDLRTLKQIELHATRTVR</sequence>
<feature type="domain" description="GFO/IDH/MocA-like oxidoreductase" evidence="4">
    <location>
        <begin position="148"/>
        <end position="261"/>
    </location>
</feature>
<protein>
    <submittedName>
        <fullName evidence="5">Gfo/Idh/MocA family protein</fullName>
    </submittedName>
</protein>
<comment type="similarity">
    <text evidence="1">Belongs to the Gfo/Idh/MocA family.</text>
</comment>
<gene>
    <name evidence="5" type="ORF">ACFQBQ_15600</name>
</gene>
<feature type="domain" description="Gfo/Idh/MocA-like oxidoreductase N-terminal" evidence="3">
    <location>
        <begin position="19"/>
        <end position="138"/>
    </location>
</feature>